<feature type="domain" description="SHSP" evidence="4">
    <location>
        <begin position="39"/>
        <end position="172"/>
    </location>
</feature>
<keyword evidence="1" id="KW-0346">Stress response</keyword>
<gene>
    <name evidence="5" type="ORF">BLGHR1_10495</name>
</gene>
<dbReference type="Proteomes" id="UP000275772">
    <property type="component" value="Unassembled WGS sequence"/>
</dbReference>
<dbReference type="AlphaFoldDB" id="A0A383UIT2"/>
<name>A0A383UIT2_BLUHO</name>
<dbReference type="CDD" id="cd06464">
    <property type="entry name" value="ACD_sHsps-like"/>
    <property type="match status" value="1"/>
</dbReference>
<organism evidence="5 6">
    <name type="scientific">Blumeria hordei</name>
    <name type="common">Barley powdery mildew</name>
    <name type="synonym">Blumeria graminis f. sp. hordei</name>
    <dbReference type="NCBI Taxonomy" id="2867405"/>
    <lineage>
        <taxon>Eukaryota</taxon>
        <taxon>Fungi</taxon>
        <taxon>Dikarya</taxon>
        <taxon>Ascomycota</taxon>
        <taxon>Pezizomycotina</taxon>
        <taxon>Leotiomycetes</taxon>
        <taxon>Erysiphales</taxon>
        <taxon>Erysiphaceae</taxon>
        <taxon>Blumeria</taxon>
    </lineage>
</organism>
<comment type="similarity">
    <text evidence="2 3">Belongs to the small heat shock protein (HSP20) family.</text>
</comment>
<evidence type="ECO:0000256" key="2">
    <source>
        <dbReference type="PROSITE-ProRule" id="PRU00285"/>
    </source>
</evidence>
<evidence type="ECO:0000313" key="5">
    <source>
        <dbReference type="EMBL" id="SZE99763.1"/>
    </source>
</evidence>
<dbReference type="InterPro" id="IPR031107">
    <property type="entry name" value="Small_HSP"/>
</dbReference>
<dbReference type="EMBL" id="UNSH01000002">
    <property type="protein sequence ID" value="SZE99763.1"/>
    <property type="molecule type" value="Genomic_DNA"/>
</dbReference>
<proteinExistence type="inferred from homology"/>
<evidence type="ECO:0000256" key="1">
    <source>
        <dbReference type="ARBA" id="ARBA00023016"/>
    </source>
</evidence>
<dbReference type="InterPro" id="IPR008978">
    <property type="entry name" value="HSP20-like_chaperone"/>
</dbReference>
<dbReference type="VEuPathDB" id="FungiDB:BLGHR1_10495"/>
<reference evidence="5 6" key="1">
    <citation type="submission" date="2017-11" db="EMBL/GenBank/DDBJ databases">
        <authorList>
            <person name="Kracher B."/>
        </authorList>
    </citation>
    <scope>NUCLEOTIDE SEQUENCE [LARGE SCALE GENOMIC DNA]</scope>
    <source>
        <strain evidence="5 6">RACE1</strain>
    </source>
</reference>
<evidence type="ECO:0000256" key="3">
    <source>
        <dbReference type="RuleBase" id="RU003616"/>
    </source>
</evidence>
<sequence length="172" mass="19719">MSLFPRSFITNDQTPFSSLSYLLDGIDEHSRGQNFFRESDIGTFTPKFDVKELGDAYELYGELPGIEQKDVEIEFTDSSTITIKGSIERSYNKVEPSSDKSDSGFQNQMKNTQSKNVEKFWVMERNVGEFSRTFSFPARVDQDSVKAFMKDGVLSVRIPKSKEHESRKIRIS</sequence>
<protein>
    <recommendedName>
        <fullName evidence="4">SHSP domain-containing protein</fullName>
    </recommendedName>
</protein>
<dbReference type="PROSITE" id="PS01031">
    <property type="entry name" value="SHSP"/>
    <property type="match status" value="1"/>
</dbReference>
<dbReference type="SUPFAM" id="SSF49764">
    <property type="entry name" value="HSP20-like chaperones"/>
    <property type="match status" value="1"/>
</dbReference>
<dbReference type="InterPro" id="IPR002068">
    <property type="entry name" value="A-crystallin/Hsp20_dom"/>
</dbReference>
<evidence type="ECO:0000313" key="6">
    <source>
        <dbReference type="Proteomes" id="UP000275772"/>
    </source>
</evidence>
<dbReference type="Gene3D" id="2.60.40.790">
    <property type="match status" value="1"/>
</dbReference>
<evidence type="ECO:0000259" key="4">
    <source>
        <dbReference type="PROSITE" id="PS01031"/>
    </source>
</evidence>
<dbReference type="Pfam" id="PF00011">
    <property type="entry name" value="HSP20"/>
    <property type="match status" value="1"/>
</dbReference>
<accession>A0A383UIT2</accession>
<dbReference type="PANTHER" id="PTHR11527">
    <property type="entry name" value="HEAT-SHOCK PROTEIN 20 FAMILY MEMBER"/>
    <property type="match status" value="1"/>
</dbReference>